<dbReference type="InterPro" id="IPR002881">
    <property type="entry name" value="DUF58"/>
</dbReference>
<gene>
    <name evidence="2" type="ORF">ET471_14050</name>
</gene>
<evidence type="ECO:0000313" key="2">
    <source>
        <dbReference type="EMBL" id="QAY71014.1"/>
    </source>
</evidence>
<sequence>MTRTWRPTQAAAVTVAVGLAVLVGGVVTGQADVALVGVPLVLAVVLGRALRPAGTTTATFETGGPTEVPGLIEETLHLEPAAGADVVHVRVFAPGHRPVEAVVPAGPARDLTVRLASERTGPQRTFHVDARARGPLDGATEDAATARAADRLVLPEASRLGRVPLPSRLRGLTGPRTSRRLGDGAELRDVHPMAPGDRLRRVDWRATARISPSLESLHVRRTFATAEASAVLVIDSRDDVGPDLHTWRGTEPQRVDEPTSLDLARHAAASVAAALVDAGDRVGLEDLARRRRPLTPATGKRHLRRILHALALAAPVGDPTQRVRPPQVPTDAIVYLFTTLLDATPLALVEQWAERGIPVVVVDTLPAVRPVTEKHLRLAWRITTMERADRTRALEARGVPVLRWAGRERDQAAARFEVLVRSAERHRPVAGARR</sequence>
<name>A0A4P6F5W5_9MICO</name>
<dbReference type="Proteomes" id="UP000292118">
    <property type="component" value="Chromosome"/>
</dbReference>
<protein>
    <submittedName>
        <fullName evidence="2">DUF58 domain-containing protein</fullName>
    </submittedName>
</protein>
<dbReference type="OrthoDB" id="9776116at2"/>
<dbReference type="EMBL" id="CP035493">
    <property type="protein sequence ID" value="QAY71014.1"/>
    <property type="molecule type" value="Genomic_DNA"/>
</dbReference>
<proteinExistence type="predicted"/>
<accession>A0A4P6F5W5</accession>
<evidence type="ECO:0000259" key="1">
    <source>
        <dbReference type="Pfam" id="PF01882"/>
    </source>
</evidence>
<dbReference type="RefSeq" id="WP_129189306.1">
    <property type="nucleotide sequence ID" value="NZ_CP035493.1"/>
</dbReference>
<dbReference type="KEGG" id="xya:ET471_14050"/>
<reference evidence="2 3" key="1">
    <citation type="submission" date="2019-01" db="EMBL/GenBank/DDBJ databases">
        <title>Genome sequencing of strain FW10M-9.</title>
        <authorList>
            <person name="Heo J."/>
            <person name="Kim S.-J."/>
            <person name="Kim J.-S."/>
            <person name="Hong S.-B."/>
            <person name="Kwon S.-W."/>
        </authorList>
    </citation>
    <scope>NUCLEOTIDE SEQUENCE [LARGE SCALE GENOMIC DNA]</scope>
    <source>
        <strain evidence="2 3">FW10M-9</strain>
    </source>
</reference>
<dbReference type="PANTHER" id="PTHR33608:SF14">
    <property type="entry name" value="POSSIBLE CONSERVED SECRETED PROTEIN"/>
    <property type="match status" value="1"/>
</dbReference>
<keyword evidence="3" id="KW-1185">Reference proteome</keyword>
<dbReference type="Pfam" id="PF01882">
    <property type="entry name" value="DUF58"/>
    <property type="match status" value="1"/>
</dbReference>
<dbReference type="AlphaFoldDB" id="A0A4P6F5W5"/>
<evidence type="ECO:0000313" key="3">
    <source>
        <dbReference type="Proteomes" id="UP000292118"/>
    </source>
</evidence>
<feature type="domain" description="DUF58" evidence="1">
    <location>
        <begin position="192"/>
        <end position="319"/>
    </location>
</feature>
<dbReference type="PANTHER" id="PTHR33608">
    <property type="entry name" value="BLL2464 PROTEIN"/>
    <property type="match status" value="1"/>
</dbReference>
<organism evidence="2 3">
    <name type="scientific">Xylanimonas protaetiae</name>
    <dbReference type="NCBI Taxonomy" id="2509457"/>
    <lineage>
        <taxon>Bacteria</taxon>
        <taxon>Bacillati</taxon>
        <taxon>Actinomycetota</taxon>
        <taxon>Actinomycetes</taxon>
        <taxon>Micrococcales</taxon>
        <taxon>Promicromonosporaceae</taxon>
        <taxon>Xylanimonas</taxon>
    </lineage>
</organism>